<reference evidence="2 3" key="1">
    <citation type="submission" date="2019-04" db="EMBL/GenBank/DDBJ databases">
        <title>Shimia ponticola sp. nov., isolated from seawater.</title>
        <authorList>
            <person name="Kim Y.-O."/>
            <person name="Yoon J.-H."/>
        </authorList>
    </citation>
    <scope>NUCLEOTIDE SEQUENCE [LARGE SCALE GENOMIC DNA]</scope>
    <source>
        <strain evidence="2 3">MYP11</strain>
    </source>
</reference>
<evidence type="ECO:0000313" key="3">
    <source>
        <dbReference type="Proteomes" id="UP000306602"/>
    </source>
</evidence>
<dbReference type="PANTHER" id="PTHR43792">
    <property type="entry name" value="GNAT FAMILY, PUTATIVE (AFU_ORTHOLOGUE AFUA_3G00765)-RELATED-RELATED"/>
    <property type="match status" value="1"/>
</dbReference>
<proteinExistence type="predicted"/>
<dbReference type="Proteomes" id="UP000306602">
    <property type="component" value="Unassembled WGS sequence"/>
</dbReference>
<dbReference type="Gene3D" id="3.40.630.30">
    <property type="match status" value="1"/>
</dbReference>
<evidence type="ECO:0000259" key="1">
    <source>
        <dbReference type="PROSITE" id="PS51186"/>
    </source>
</evidence>
<dbReference type="InterPro" id="IPR051531">
    <property type="entry name" value="N-acetyltransferase"/>
</dbReference>
<accession>A0A4S4NJR0</accession>
<dbReference type="SUPFAM" id="SSF55729">
    <property type="entry name" value="Acyl-CoA N-acyltransferases (Nat)"/>
    <property type="match status" value="1"/>
</dbReference>
<organism evidence="2 3">
    <name type="scientific">Aliishimia ponticola</name>
    <dbReference type="NCBI Taxonomy" id="2499833"/>
    <lineage>
        <taxon>Bacteria</taxon>
        <taxon>Pseudomonadati</taxon>
        <taxon>Pseudomonadota</taxon>
        <taxon>Alphaproteobacteria</taxon>
        <taxon>Rhodobacterales</taxon>
        <taxon>Paracoccaceae</taxon>
        <taxon>Aliishimia</taxon>
    </lineage>
</organism>
<dbReference type="AlphaFoldDB" id="A0A4S4NJR0"/>
<keyword evidence="3" id="KW-1185">Reference proteome</keyword>
<sequence length="179" mass="19675">MMLETVVTQPAIETERFVLRPLRRSDEGKIGHYAADERVARMTTSIPHPLPPGVTENFVTRALAEDRTEDIWAMDASASGGDELMGLIALERLDRNQSEIGYWVAPPFWNEGIAQAAVEALVNANPFGNDAIFASVFQDNLASAKVLTNAGFVYLGDAESFSVARDATVPTWTYSKKLR</sequence>
<keyword evidence="2" id="KW-0808">Transferase</keyword>
<dbReference type="EMBL" id="SRKY01000001">
    <property type="protein sequence ID" value="THH38508.1"/>
    <property type="molecule type" value="Genomic_DNA"/>
</dbReference>
<evidence type="ECO:0000313" key="2">
    <source>
        <dbReference type="EMBL" id="THH38508.1"/>
    </source>
</evidence>
<dbReference type="InterPro" id="IPR016181">
    <property type="entry name" value="Acyl_CoA_acyltransferase"/>
</dbReference>
<name>A0A4S4NJR0_9RHOB</name>
<protein>
    <submittedName>
        <fullName evidence="2">N-acetyltransferase</fullName>
    </submittedName>
</protein>
<dbReference type="Pfam" id="PF13302">
    <property type="entry name" value="Acetyltransf_3"/>
    <property type="match status" value="1"/>
</dbReference>
<feature type="domain" description="N-acetyltransferase" evidence="1">
    <location>
        <begin position="37"/>
        <end position="179"/>
    </location>
</feature>
<dbReference type="InterPro" id="IPR000182">
    <property type="entry name" value="GNAT_dom"/>
</dbReference>
<dbReference type="RefSeq" id="WP_136461401.1">
    <property type="nucleotide sequence ID" value="NZ_SRKY01000001.1"/>
</dbReference>
<dbReference type="GO" id="GO:0016747">
    <property type="term" value="F:acyltransferase activity, transferring groups other than amino-acyl groups"/>
    <property type="evidence" value="ECO:0007669"/>
    <property type="project" value="InterPro"/>
</dbReference>
<gene>
    <name evidence="2" type="ORF">E4Z66_02760</name>
</gene>
<dbReference type="PROSITE" id="PS51186">
    <property type="entry name" value="GNAT"/>
    <property type="match status" value="1"/>
</dbReference>
<comment type="caution">
    <text evidence="2">The sequence shown here is derived from an EMBL/GenBank/DDBJ whole genome shotgun (WGS) entry which is preliminary data.</text>
</comment>
<dbReference type="OrthoDB" id="9804153at2"/>